<evidence type="ECO:0000256" key="3">
    <source>
        <dbReference type="ARBA" id="ARBA00022729"/>
    </source>
</evidence>
<feature type="signal peptide" evidence="4">
    <location>
        <begin position="1"/>
        <end position="24"/>
    </location>
</feature>
<comment type="subcellular location">
    <subcellularLocation>
        <location evidence="1">Cell envelope</location>
    </subcellularLocation>
</comment>
<dbReference type="Proteomes" id="UP001209654">
    <property type="component" value="Unassembled WGS sequence"/>
</dbReference>
<evidence type="ECO:0000256" key="2">
    <source>
        <dbReference type="ARBA" id="ARBA00007639"/>
    </source>
</evidence>
<accession>A0ABQ5MPM0</accession>
<evidence type="ECO:0000256" key="1">
    <source>
        <dbReference type="ARBA" id="ARBA00004196"/>
    </source>
</evidence>
<dbReference type="PROSITE" id="PS51257">
    <property type="entry name" value="PROKAR_LIPOPROTEIN"/>
    <property type="match status" value="1"/>
</dbReference>
<dbReference type="CDD" id="cd01536">
    <property type="entry name" value="PBP1_ABC_sugar_binding-like"/>
    <property type="match status" value="1"/>
</dbReference>
<dbReference type="Gene3D" id="3.40.50.2300">
    <property type="match status" value="2"/>
</dbReference>
<evidence type="ECO:0000259" key="5">
    <source>
        <dbReference type="Pfam" id="PF13407"/>
    </source>
</evidence>
<feature type="domain" description="Periplasmic binding protein" evidence="5">
    <location>
        <begin position="37"/>
        <end position="290"/>
    </location>
</feature>
<organism evidence="6 7">
    <name type="scientific">Arthrobacter mangrovi</name>
    <dbReference type="NCBI Taxonomy" id="2966350"/>
    <lineage>
        <taxon>Bacteria</taxon>
        <taxon>Bacillati</taxon>
        <taxon>Actinomycetota</taxon>
        <taxon>Actinomycetes</taxon>
        <taxon>Micrococcales</taxon>
        <taxon>Micrococcaceae</taxon>
        <taxon>Arthrobacter</taxon>
    </lineage>
</organism>
<reference evidence="6 7" key="1">
    <citation type="journal article" date="2023" name="Int. J. Syst. Evol. Microbiol.">
        <title>Arthrobacter mangrovi sp. nov., an actinobacterium isolated from the rhizosphere of a mangrove.</title>
        <authorList>
            <person name="Hamada M."/>
            <person name="Saitou S."/>
            <person name="Enomoto N."/>
            <person name="Nanri K."/>
            <person name="Hidaka K."/>
            <person name="Miura T."/>
            <person name="Tamura T."/>
        </authorList>
    </citation>
    <scope>NUCLEOTIDE SEQUENCE [LARGE SCALE GENOMIC DNA]</scope>
    <source>
        <strain evidence="6 7">NBRC 112813</strain>
    </source>
</reference>
<evidence type="ECO:0000313" key="6">
    <source>
        <dbReference type="EMBL" id="GLB65903.1"/>
    </source>
</evidence>
<keyword evidence="7" id="KW-1185">Reference proteome</keyword>
<keyword evidence="3 4" id="KW-0732">Signal</keyword>
<name>A0ABQ5MPM0_9MICC</name>
<evidence type="ECO:0000313" key="7">
    <source>
        <dbReference type="Proteomes" id="UP001209654"/>
    </source>
</evidence>
<comment type="caution">
    <text evidence="6">The sequence shown here is derived from an EMBL/GenBank/DDBJ whole genome shotgun (WGS) entry which is preliminary data.</text>
</comment>
<dbReference type="PANTHER" id="PTHR46847">
    <property type="entry name" value="D-ALLOSE-BINDING PERIPLASMIC PROTEIN-RELATED"/>
    <property type="match status" value="1"/>
</dbReference>
<dbReference type="InterPro" id="IPR028082">
    <property type="entry name" value="Peripla_BP_I"/>
</dbReference>
<sequence length="319" mass="32952">MKKLLALLGSLTMALGLVGCGGNAASSGQGTEEGVDVAVITGSYGTPAAKYAIDAFKELGTGKGWNVTVADTDFDFNQVNSLMQDASLRKVDAIVLGFPTPEQITVGLQAANDAEVPVYVIDGGTAPMEGVALNVTSDSVQLGEISAQALLDAMGGPGKVLVIGHDPHPGIRLRTQEAISYLEKAGAEIVDIKQVKEPASSQGEALNFTTDFLQANGGAGALDGVWAGWDAAAMGVTQALNSSGRTDVPVTGIDATDQAVAEIGKAGPFAATVFQDWDAIVGRMAEVMEADFKGTDPEQNYEEMPGVLVNKDNLDSFKS</sequence>
<dbReference type="SUPFAM" id="SSF53822">
    <property type="entry name" value="Periplasmic binding protein-like I"/>
    <property type="match status" value="1"/>
</dbReference>
<evidence type="ECO:0000256" key="4">
    <source>
        <dbReference type="SAM" id="SignalP"/>
    </source>
</evidence>
<protein>
    <submittedName>
        <fullName evidence="6">LacI family transcriptional regulator</fullName>
    </submittedName>
</protein>
<proteinExistence type="inferred from homology"/>
<gene>
    <name evidence="6" type="ORF">AHIS1636_03420</name>
</gene>
<dbReference type="PANTHER" id="PTHR46847:SF1">
    <property type="entry name" value="D-ALLOSE-BINDING PERIPLASMIC PROTEIN-RELATED"/>
    <property type="match status" value="1"/>
</dbReference>
<feature type="chain" id="PRO_5046537270" evidence="4">
    <location>
        <begin position="25"/>
        <end position="319"/>
    </location>
</feature>
<dbReference type="Pfam" id="PF13407">
    <property type="entry name" value="Peripla_BP_4"/>
    <property type="match status" value="1"/>
</dbReference>
<dbReference type="RefSeq" id="WP_264794065.1">
    <property type="nucleotide sequence ID" value="NZ_BRVS01000001.1"/>
</dbReference>
<comment type="similarity">
    <text evidence="2">Belongs to the bacterial solute-binding protein 2 family.</text>
</comment>
<dbReference type="EMBL" id="BRVS01000001">
    <property type="protein sequence ID" value="GLB65903.1"/>
    <property type="molecule type" value="Genomic_DNA"/>
</dbReference>
<dbReference type="InterPro" id="IPR025997">
    <property type="entry name" value="SBP_2_dom"/>
</dbReference>